<gene>
    <name evidence="1" type="ORF">FCULG_00002107</name>
</gene>
<protein>
    <submittedName>
        <fullName evidence="1">Uncharacterized protein</fullName>
    </submittedName>
</protein>
<proteinExistence type="predicted"/>
<name>A0A2T4GKN0_FUSCU</name>
<dbReference type="EMBL" id="PVEM01000012">
    <property type="protein sequence ID" value="PTD04000.1"/>
    <property type="molecule type" value="Genomic_DNA"/>
</dbReference>
<evidence type="ECO:0000313" key="1">
    <source>
        <dbReference type="EMBL" id="PTD04000.1"/>
    </source>
</evidence>
<comment type="caution">
    <text evidence="1">The sequence shown here is derived from an EMBL/GenBank/DDBJ whole genome shotgun (WGS) entry which is preliminary data.</text>
</comment>
<accession>A0A2T4GKN0</accession>
<dbReference type="OMA" id="YQVERRQ"/>
<sequence length="123" mass="14137">MSEDPDTHALSPSWPNRLLLATIIKDWLVKQAAEGNYLRVPGSSVWACRRPDNIAQYARKLNVWCILSVRIQRLPSPLRPFSRDAKFGIVVSLGIDRYQVERRQHLSSPFKNSFHDAAAFHRL</sequence>
<dbReference type="OrthoDB" id="10273066at2759"/>
<dbReference type="Proteomes" id="UP000241587">
    <property type="component" value="Unassembled WGS sequence"/>
</dbReference>
<organism evidence="1 2">
    <name type="scientific">Fusarium culmorum</name>
    <dbReference type="NCBI Taxonomy" id="5516"/>
    <lineage>
        <taxon>Eukaryota</taxon>
        <taxon>Fungi</taxon>
        <taxon>Dikarya</taxon>
        <taxon>Ascomycota</taxon>
        <taxon>Pezizomycotina</taxon>
        <taxon>Sordariomycetes</taxon>
        <taxon>Hypocreomycetidae</taxon>
        <taxon>Hypocreales</taxon>
        <taxon>Nectriaceae</taxon>
        <taxon>Fusarium</taxon>
    </lineage>
</organism>
<dbReference type="AlphaFoldDB" id="A0A2T4GKN0"/>
<keyword evidence="2" id="KW-1185">Reference proteome</keyword>
<evidence type="ECO:0000313" key="2">
    <source>
        <dbReference type="Proteomes" id="UP000241587"/>
    </source>
</evidence>
<reference evidence="1 2" key="1">
    <citation type="submission" date="2018-02" db="EMBL/GenBank/DDBJ databases">
        <title>Fusarium culmorum secondary metabolites in fungal-bacterial-plant interactions.</title>
        <authorList>
            <person name="Schmidt R."/>
        </authorList>
    </citation>
    <scope>NUCLEOTIDE SEQUENCE [LARGE SCALE GENOMIC DNA]</scope>
    <source>
        <strain evidence="1 2">PV</strain>
    </source>
</reference>